<evidence type="ECO:0000256" key="2">
    <source>
        <dbReference type="SAM" id="Phobius"/>
    </source>
</evidence>
<keyword evidence="2" id="KW-1133">Transmembrane helix</keyword>
<dbReference type="Proteomes" id="UP001432322">
    <property type="component" value="Unassembled WGS sequence"/>
</dbReference>
<gene>
    <name evidence="3" type="ORF">PFISCL1PPCAC_4938</name>
</gene>
<organism evidence="3 4">
    <name type="scientific">Pristionchus fissidentatus</name>
    <dbReference type="NCBI Taxonomy" id="1538716"/>
    <lineage>
        <taxon>Eukaryota</taxon>
        <taxon>Metazoa</taxon>
        <taxon>Ecdysozoa</taxon>
        <taxon>Nematoda</taxon>
        <taxon>Chromadorea</taxon>
        <taxon>Rhabditida</taxon>
        <taxon>Rhabditina</taxon>
        <taxon>Diplogasteromorpha</taxon>
        <taxon>Diplogasteroidea</taxon>
        <taxon>Neodiplogasteridae</taxon>
        <taxon>Pristionchus</taxon>
    </lineage>
</organism>
<dbReference type="EMBL" id="BTSY01000002">
    <property type="protein sequence ID" value="GMT13641.1"/>
    <property type="molecule type" value="Genomic_DNA"/>
</dbReference>
<keyword evidence="2" id="KW-0812">Transmembrane</keyword>
<feature type="region of interest" description="Disordered" evidence="1">
    <location>
        <begin position="68"/>
        <end position="111"/>
    </location>
</feature>
<evidence type="ECO:0000313" key="3">
    <source>
        <dbReference type="EMBL" id="GMT13641.1"/>
    </source>
</evidence>
<name>A0AAV5V4H2_9BILA</name>
<accession>A0AAV5V4H2</accession>
<proteinExistence type="predicted"/>
<evidence type="ECO:0008006" key="5">
    <source>
        <dbReference type="Google" id="ProtNLM"/>
    </source>
</evidence>
<comment type="caution">
    <text evidence="3">The sequence shown here is derived from an EMBL/GenBank/DDBJ whole genome shotgun (WGS) entry which is preliminary data.</text>
</comment>
<protein>
    <recommendedName>
        <fullName evidence="5">G protein-coupled receptor</fullName>
    </recommendedName>
</protein>
<feature type="transmembrane region" description="Helical" evidence="2">
    <location>
        <begin position="5"/>
        <end position="25"/>
    </location>
</feature>
<keyword evidence="4" id="KW-1185">Reference proteome</keyword>
<reference evidence="3" key="1">
    <citation type="submission" date="2023-10" db="EMBL/GenBank/DDBJ databases">
        <title>Genome assembly of Pristionchus species.</title>
        <authorList>
            <person name="Yoshida K."/>
            <person name="Sommer R.J."/>
        </authorList>
    </citation>
    <scope>NUCLEOTIDE SEQUENCE</scope>
    <source>
        <strain evidence="3">RS5133</strain>
    </source>
</reference>
<evidence type="ECO:0000313" key="4">
    <source>
        <dbReference type="Proteomes" id="UP001432322"/>
    </source>
</evidence>
<feature type="transmembrane region" description="Helical" evidence="2">
    <location>
        <begin position="31"/>
        <end position="49"/>
    </location>
</feature>
<feature type="non-terminal residue" evidence="3">
    <location>
        <position position="119"/>
    </location>
</feature>
<keyword evidence="2" id="KW-0472">Membrane</keyword>
<evidence type="ECO:0000256" key="1">
    <source>
        <dbReference type="SAM" id="MobiDB-lite"/>
    </source>
</evidence>
<dbReference type="AlphaFoldDB" id="A0AAV5V4H2"/>
<sequence>MTCIIIIIIPISAFKLAAWYGFGIGGMKDNLPFSLIYLFYLLLTIFTVTRVKNDIPFSLYLIDLLPLSDRPSYSSKHNNDDNDGDEKAGDKTVEPKPYANGSLMQGHESTKIRKKLHFM</sequence>
<feature type="compositionally biased region" description="Basic and acidic residues" evidence="1">
    <location>
        <begin position="77"/>
        <end position="94"/>
    </location>
</feature>